<dbReference type="InterPro" id="IPR013154">
    <property type="entry name" value="ADH-like_N"/>
</dbReference>
<comment type="caution">
    <text evidence="8">The sequence shown here is derived from an EMBL/GenBank/DDBJ whole genome shotgun (WGS) entry which is preliminary data.</text>
</comment>
<dbReference type="InterPro" id="IPR013149">
    <property type="entry name" value="ADH-like_C"/>
</dbReference>
<comment type="similarity">
    <text evidence="6">Belongs to the zinc-containing alcohol dehydrogenase family.</text>
</comment>
<dbReference type="PROSITE" id="PS00059">
    <property type="entry name" value="ADH_ZINC"/>
    <property type="match status" value="1"/>
</dbReference>
<dbReference type="InterPro" id="IPR036291">
    <property type="entry name" value="NAD(P)-bd_dom_sf"/>
</dbReference>
<dbReference type="InterPro" id="IPR011032">
    <property type="entry name" value="GroES-like_sf"/>
</dbReference>
<evidence type="ECO:0000313" key="8">
    <source>
        <dbReference type="EMBL" id="MYH63716.1"/>
    </source>
</evidence>
<dbReference type="SMART" id="SM00829">
    <property type="entry name" value="PKS_ER"/>
    <property type="match status" value="1"/>
</dbReference>
<comment type="cofactor">
    <cofactor evidence="1 6">
        <name>Zn(2+)</name>
        <dbReference type="ChEBI" id="CHEBI:29105"/>
    </cofactor>
</comment>
<keyword evidence="2 6" id="KW-0479">Metal-binding</keyword>
<sequence>MKTRAAVVYEHDAPVVVETLTLDDPKENEVLLRMGASGVCHSDLSVINGTIYYPPPVALGHEGAGIVERIGANVTYVKPGDHVILSFVTYCEQCAMCETGRVCLCRGIDARKGYLLDDTCRLHNAKGQDIPQMSRIATMSDLAVVPEQALIKIDPGYPLDRAALVGCGVTTGVGAVLRTAKVEAGSTVAVIGTGGVGLNAVQGAKIADAERIIAVDLVEKKLDFARQFGATDTVNGSEVDPIEAVREMTGGLGVDYAFEAIGSSVTIRQAFDMVRPAGTAVAIGLARHDDTVPIPPQELIWSEKSLLGSYYGTSRPRVDMPEYLRLYDEGKLMLDELITQTYQLEQINDAFADMEAGKNARGILALDV</sequence>
<evidence type="ECO:0000256" key="5">
    <source>
        <dbReference type="ARBA" id="ARBA00023027"/>
    </source>
</evidence>
<evidence type="ECO:0000259" key="7">
    <source>
        <dbReference type="SMART" id="SM00829"/>
    </source>
</evidence>
<evidence type="ECO:0000256" key="4">
    <source>
        <dbReference type="ARBA" id="ARBA00023002"/>
    </source>
</evidence>
<dbReference type="FunFam" id="3.40.50.720:FF:000003">
    <property type="entry name" value="S-(hydroxymethyl)glutathione dehydrogenase"/>
    <property type="match status" value="1"/>
</dbReference>
<organism evidence="8">
    <name type="scientific">Caldilineaceae bacterium SB0675_bin_29</name>
    <dbReference type="NCBI Taxonomy" id="2605266"/>
    <lineage>
        <taxon>Bacteria</taxon>
        <taxon>Bacillati</taxon>
        <taxon>Chloroflexota</taxon>
        <taxon>Caldilineae</taxon>
        <taxon>Caldilineales</taxon>
        <taxon>Caldilineaceae</taxon>
    </lineage>
</organism>
<name>A0A6B1G8P8_9CHLR</name>
<dbReference type="SUPFAM" id="SSF51735">
    <property type="entry name" value="NAD(P)-binding Rossmann-fold domains"/>
    <property type="match status" value="1"/>
</dbReference>
<accession>A0A6B1G8P8</accession>
<keyword evidence="5" id="KW-0520">NAD</keyword>
<feature type="domain" description="Enoyl reductase (ER)" evidence="7">
    <location>
        <begin position="15"/>
        <end position="366"/>
    </location>
</feature>
<evidence type="ECO:0000256" key="1">
    <source>
        <dbReference type="ARBA" id="ARBA00001947"/>
    </source>
</evidence>
<dbReference type="PANTHER" id="PTHR43880">
    <property type="entry name" value="ALCOHOL DEHYDROGENASE"/>
    <property type="match status" value="1"/>
</dbReference>
<dbReference type="AlphaFoldDB" id="A0A6B1G8P8"/>
<dbReference type="SUPFAM" id="SSF50129">
    <property type="entry name" value="GroES-like"/>
    <property type="match status" value="2"/>
</dbReference>
<dbReference type="GO" id="GO:0008270">
    <property type="term" value="F:zinc ion binding"/>
    <property type="evidence" value="ECO:0007669"/>
    <property type="project" value="InterPro"/>
</dbReference>
<dbReference type="GO" id="GO:0051903">
    <property type="term" value="F:S-(hydroxymethyl)glutathione dehydrogenase [NAD(P)+] activity"/>
    <property type="evidence" value="ECO:0007669"/>
    <property type="project" value="TreeGrafter"/>
</dbReference>
<dbReference type="GO" id="GO:0005829">
    <property type="term" value="C:cytosol"/>
    <property type="evidence" value="ECO:0007669"/>
    <property type="project" value="TreeGrafter"/>
</dbReference>
<proteinExistence type="inferred from homology"/>
<dbReference type="Gene3D" id="3.40.50.720">
    <property type="entry name" value="NAD(P)-binding Rossmann-like Domain"/>
    <property type="match status" value="1"/>
</dbReference>
<evidence type="ECO:0000256" key="2">
    <source>
        <dbReference type="ARBA" id="ARBA00022723"/>
    </source>
</evidence>
<dbReference type="EMBL" id="VYDA01000667">
    <property type="protein sequence ID" value="MYH63716.1"/>
    <property type="molecule type" value="Genomic_DNA"/>
</dbReference>
<gene>
    <name evidence="8" type="ORF">F4148_18870</name>
</gene>
<dbReference type="Gene3D" id="3.90.180.10">
    <property type="entry name" value="Medium-chain alcohol dehydrogenases, catalytic domain"/>
    <property type="match status" value="1"/>
</dbReference>
<protein>
    <submittedName>
        <fullName evidence="8">Zn-dependent alcohol dehydrogenase</fullName>
    </submittedName>
</protein>
<dbReference type="InterPro" id="IPR002328">
    <property type="entry name" value="ADH_Zn_CS"/>
</dbReference>
<dbReference type="InterPro" id="IPR020843">
    <property type="entry name" value="ER"/>
</dbReference>
<dbReference type="PANTHER" id="PTHR43880:SF12">
    <property type="entry name" value="ALCOHOL DEHYDROGENASE CLASS-3"/>
    <property type="match status" value="1"/>
</dbReference>
<evidence type="ECO:0000256" key="3">
    <source>
        <dbReference type="ARBA" id="ARBA00022833"/>
    </source>
</evidence>
<evidence type="ECO:0000256" key="6">
    <source>
        <dbReference type="RuleBase" id="RU361277"/>
    </source>
</evidence>
<dbReference type="Pfam" id="PF00107">
    <property type="entry name" value="ADH_zinc_N"/>
    <property type="match status" value="1"/>
</dbReference>
<keyword evidence="4" id="KW-0560">Oxidoreductase</keyword>
<dbReference type="CDD" id="cd08279">
    <property type="entry name" value="Zn_ADH_class_III"/>
    <property type="match status" value="1"/>
</dbReference>
<dbReference type="Pfam" id="PF08240">
    <property type="entry name" value="ADH_N"/>
    <property type="match status" value="1"/>
</dbReference>
<reference evidence="8" key="1">
    <citation type="submission" date="2019-09" db="EMBL/GenBank/DDBJ databases">
        <title>Characterisation of the sponge microbiome using genome-centric metagenomics.</title>
        <authorList>
            <person name="Engelberts J.P."/>
            <person name="Robbins S.J."/>
            <person name="De Goeij J.M."/>
            <person name="Aranda M."/>
            <person name="Bell S.C."/>
            <person name="Webster N.S."/>
        </authorList>
    </citation>
    <scope>NUCLEOTIDE SEQUENCE</scope>
    <source>
        <strain evidence="8">SB0675_bin_29</strain>
    </source>
</reference>
<dbReference type="GO" id="GO:0046294">
    <property type="term" value="P:formaldehyde catabolic process"/>
    <property type="evidence" value="ECO:0007669"/>
    <property type="project" value="TreeGrafter"/>
</dbReference>
<keyword evidence="3 6" id="KW-0862">Zinc</keyword>